<sequence length="435" mass="45730">MVCGAGVAAEQLSVPEVAIAARVDDGFEGQVTFLEKIVNMNSDTMNFAGVHAVGAVFLAELQALGFEARWESMSDQTGRAGHVIATRNSKSGKSGVSILAIGHLDTIHPATSAFTRFSRIEDRATGPGIADMKSGDAVLLYALKALAAEGALNAARITVILTGDEEMPGSGVMISRRSMIEAAKKADVVLSFETGELGVAVTSRRGFAAWTLQVSGQRAHSSQIFSDSVGAGAIFGISRILDRFYEDLRGEPLLTFNPGVLSGGTNVDFDSEASMGKAFGKANVVAQSATTEGELRFIDQKQFDRASTRMKTLAADVLPGTKASLEIRDGYPAMPATAGNQRLLEALSGINQALGGGALRANDPLTRGAGDISFAAPYARAALDGLGAVGGGAHTDEEWLDLKDFRAATKRAAILLYRLSQQNARDMIETAPHIH</sequence>
<dbReference type="RefSeq" id="WP_274943674.1">
    <property type="nucleotide sequence ID" value="NZ_JANWOI010000003.1"/>
</dbReference>
<evidence type="ECO:0000256" key="1">
    <source>
        <dbReference type="ARBA" id="ARBA00022723"/>
    </source>
</evidence>
<proteinExistence type="predicted"/>
<dbReference type="Pfam" id="PF01546">
    <property type="entry name" value="Peptidase_M20"/>
    <property type="match status" value="1"/>
</dbReference>
<dbReference type="InterPro" id="IPR036264">
    <property type="entry name" value="Bact_exopeptidase_dim_dom"/>
</dbReference>
<organism evidence="4 5">
    <name type="scientific">Govanella unica</name>
    <dbReference type="NCBI Taxonomy" id="2975056"/>
    <lineage>
        <taxon>Bacteria</taxon>
        <taxon>Pseudomonadati</taxon>
        <taxon>Pseudomonadota</taxon>
        <taxon>Alphaproteobacteria</taxon>
        <taxon>Emcibacterales</taxon>
        <taxon>Govanellaceae</taxon>
        <taxon>Govanella</taxon>
    </lineage>
</organism>
<dbReference type="Gene3D" id="3.40.630.10">
    <property type="entry name" value="Zn peptidases"/>
    <property type="match status" value="1"/>
</dbReference>
<dbReference type="InterPro" id="IPR002933">
    <property type="entry name" value="Peptidase_M20"/>
</dbReference>
<keyword evidence="2" id="KW-0378">Hydrolase</keyword>
<dbReference type="PANTHER" id="PTHR43808">
    <property type="entry name" value="ACETYLORNITHINE DEACETYLASE"/>
    <property type="match status" value="1"/>
</dbReference>
<dbReference type="InterPro" id="IPR011650">
    <property type="entry name" value="Peptidase_M20_dimer"/>
</dbReference>
<reference evidence="4" key="1">
    <citation type="submission" date="2022-08" db="EMBL/GenBank/DDBJ databases">
        <authorList>
            <person name="Vandamme P."/>
            <person name="Hettiarachchi A."/>
            <person name="Peeters C."/>
            <person name="Cnockaert M."/>
            <person name="Carlier A."/>
        </authorList>
    </citation>
    <scope>NUCLEOTIDE SEQUENCE</scope>
    <source>
        <strain evidence="4">LMG 31809</strain>
    </source>
</reference>
<accession>A0A9X3Z7B2</accession>
<gene>
    <name evidence="4" type="ORF">NYP16_08390</name>
</gene>
<dbReference type="GO" id="GO:0016787">
    <property type="term" value="F:hydrolase activity"/>
    <property type="evidence" value="ECO:0007669"/>
    <property type="project" value="UniProtKB-KW"/>
</dbReference>
<reference evidence="4" key="2">
    <citation type="journal article" date="2023" name="Syst. Appl. Microbiol.">
        <title>Govania unica gen. nov., sp. nov., a rare biosphere bacterium that represents a novel family in the class Alphaproteobacteria.</title>
        <authorList>
            <person name="Vandamme P."/>
            <person name="Peeters C."/>
            <person name="Hettiarachchi A."/>
            <person name="Cnockaert M."/>
            <person name="Carlier A."/>
        </authorList>
    </citation>
    <scope>NUCLEOTIDE SEQUENCE</scope>
    <source>
        <strain evidence="4">LMG 31809</strain>
    </source>
</reference>
<evidence type="ECO:0000259" key="3">
    <source>
        <dbReference type="Pfam" id="PF07687"/>
    </source>
</evidence>
<dbReference type="PANTHER" id="PTHR43808:SF32">
    <property type="entry name" value="ARGE_DAPE-RELATED DEACYLASE"/>
    <property type="match status" value="1"/>
</dbReference>
<dbReference type="InterPro" id="IPR050072">
    <property type="entry name" value="Peptidase_M20A"/>
</dbReference>
<comment type="caution">
    <text evidence="4">The sequence shown here is derived from an EMBL/GenBank/DDBJ whole genome shotgun (WGS) entry which is preliminary data.</text>
</comment>
<evidence type="ECO:0000313" key="5">
    <source>
        <dbReference type="Proteomes" id="UP001141619"/>
    </source>
</evidence>
<evidence type="ECO:0000256" key="2">
    <source>
        <dbReference type="ARBA" id="ARBA00022801"/>
    </source>
</evidence>
<dbReference type="GO" id="GO:0046872">
    <property type="term" value="F:metal ion binding"/>
    <property type="evidence" value="ECO:0007669"/>
    <property type="project" value="UniProtKB-KW"/>
</dbReference>
<dbReference type="Proteomes" id="UP001141619">
    <property type="component" value="Unassembled WGS sequence"/>
</dbReference>
<dbReference type="Pfam" id="PF07687">
    <property type="entry name" value="M20_dimer"/>
    <property type="match status" value="1"/>
</dbReference>
<protein>
    <submittedName>
        <fullName evidence="4">M20/M25/M40 family metallo-hydrolase</fullName>
    </submittedName>
</protein>
<evidence type="ECO:0000313" key="4">
    <source>
        <dbReference type="EMBL" id="MDA5193967.1"/>
    </source>
</evidence>
<keyword evidence="5" id="KW-1185">Reference proteome</keyword>
<dbReference type="SUPFAM" id="SSF53187">
    <property type="entry name" value="Zn-dependent exopeptidases"/>
    <property type="match status" value="1"/>
</dbReference>
<keyword evidence="1" id="KW-0479">Metal-binding</keyword>
<dbReference type="EMBL" id="JANWOI010000003">
    <property type="protein sequence ID" value="MDA5193967.1"/>
    <property type="molecule type" value="Genomic_DNA"/>
</dbReference>
<name>A0A9X3Z7B2_9PROT</name>
<dbReference type="AlphaFoldDB" id="A0A9X3Z7B2"/>
<feature type="domain" description="Peptidase M20 dimerisation" evidence="3">
    <location>
        <begin position="203"/>
        <end position="320"/>
    </location>
</feature>
<dbReference type="SUPFAM" id="SSF55031">
    <property type="entry name" value="Bacterial exopeptidase dimerisation domain"/>
    <property type="match status" value="1"/>
</dbReference>
<dbReference type="Gene3D" id="3.30.70.360">
    <property type="match status" value="1"/>
</dbReference>